<dbReference type="STRING" id="2018661.A0A2A2LUS6"/>
<evidence type="ECO:0008006" key="3">
    <source>
        <dbReference type="Google" id="ProtNLM"/>
    </source>
</evidence>
<reference evidence="1 2" key="1">
    <citation type="journal article" date="2017" name="Curr. Biol.">
        <title>Genome architecture and evolution of a unichromosomal asexual nematode.</title>
        <authorList>
            <person name="Fradin H."/>
            <person name="Zegar C."/>
            <person name="Gutwein M."/>
            <person name="Lucas J."/>
            <person name="Kovtun M."/>
            <person name="Corcoran D."/>
            <person name="Baugh L.R."/>
            <person name="Kiontke K."/>
            <person name="Gunsalus K."/>
            <person name="Fitch D.H."/>
            <person name="Piano F."/>
        </authorList>
    </citation>
    <scope>NUCLEOTIDE SEQUENCE [LARGE SCALE GENOMIC DNA]</scope>
    <source>
        <strain evidence="1">PF1309</strain>
    </source>
</reference>
<comment type="caution">
    <text evidence="1">The sequence shown here is derived from an EMBL/GenBank/DDBJ whole genome shotgun (WGS) entry which is preliminary data.</text>
</comment>
<dbReference type="EMBL" id="LIAE01006417">
    <property type="protein sequence ID" value="PAV89908.1"/>
    <property type="molecule type" value="Genomic_DNA"/>
</dbReference>
<proteinExistence type="predicted"/>
<accession>A0A2A2LUS6</accession>
<sequence length="363" mass="40703">MKEKRALKIVTPERPLITGTLICPNRSRFQQEMIEMHLRIPGAVQVIDREAVIEGRCRASFANQDSIHTLVKQNIHIPLEPLLLPTSKGFSILPEGSHLIPLHFMLPQNLPGTLSAKSGAIAYRLTIKLKLKKFDNDETGMVEAEKVLDILGKVPLRCEPSYHQNVLLNRHIKKRVLCFNRLNAAVKLELQKAAFAVGEHVLVTGEIENQHHSHIIKHVAIEIRQTVLYTSGDAKKSDVRMISRLVCGTVPANDVLILNHSLVVPKDLYPTLHTSDFPIQYSDSSLDKSSLYYSSECSFADPPPYSTHPRGPPMFVPVHVLSSPFGRPFSSNFGMPSMFAKISAPPGYNDEQQTRFLKIEEIE</sequence>
<dbReference type="AlphaFoldDB" id="A0A2A2LUS6"/>
<name>A0A2A2LUS6_9BILA</name>
<keyword evidence="2" id="KW-1185">Reference proteome</keyword>
<dbReference type="InterPro" id="IPR050357">
    <property type="entry name" value="Arrestin_domain-protein"/>
</dbReference>
<gene>
    <name evidence="1" type="ORF">WR25_15223</name>
</gene>
<dbReference type="PANTHER" id="PTHR11188:SF81">
    <property type="entry name" value="ARRESTIN C-TERMINAL-LIKE DOMAIN-CONTAINING PROTEIN"/>
    <property type="match status" value="1"/>
</dbReference>
<evidence type="ECO:0000313" key="1">
    <source>
        <dbReference type="EMBL" id="PAV89908.1"/>
    </source>
</evidence>
<evidence type="ECO:0000313" key="2">
    <source>
        <dbReference type="Proteomes" id="UP000218231"/>
    </source>
</evidence>
<dbReference type="PANTHER" id="PTHR11188">
    <property type="entry name" value="ARRESTIN DOMAIN CONTAINING PROTEIN"/>
    <property type="match status" value="1"/>
</dbReference>
<dbReference type="GO" id="GO:0015031">
    <property type="term" value="P:protein transport"/>
    <property type="evidence" value="ECO:0007669"/>
    <property type="project" value="TreeGrafter"/>
</dbReference>
<dbReference type="InterPro" id="IPR014752">
    <property type="entry name" value="Arrestin-like_C"/>
</dbReference>
<dbReference type="GO" id="GO:0005737">
    <property type="term" value="C:cytoplasm"/>
    <property type="evidence" value="ECO:0007669"/>
    <property type="project" value="TreeGrafter"/>
</dbReference>
<organism evidence="1 2">
    <name type="scientific">Diploscapter pachys</name>
    <dbReference type="NCBI Taxonomy" id="2018661"/>
    <lineage>
        <taxon>Eukaryota</taxon>
        <taxon>Metazoa</taxon>
        <taxon>Ecdysozoa</taxon>
        <taxon>Nematoda</taxon>
        <taxon>Chromadorea</taxon>
        <taxon>Rhabditida</taxon>
        <taxon>Rhabditina</taxon>
        <taxon>Rhabditomorpha</taxon>
        <taxon>Rhabditoidea</taxon>
        <taxon>Rhabditidae</taxon>
        <taxon>Diploscapter</taxon>
    </lineage>
</organism>
<dbReference type="OrthoDB" id="2333384at2759"/>
<protein>
    <recommendedName>
        <fullName evidence="3">Arrestin C-terminal-like domain-containing protein</fullName>
    </recommendedName>
</protein>
<dbReference type="Gene3D" id="2.60.40.640">
    <property type="match status" value="2"/>
</dbReference>
<dbReference type="Proteomes" id="UP000218231">
    <property type="component" value="Unassembled WGS sequence"/>
</dbReference>